<name>A0A7K3M8A9_9ACTN</name>
<dbReference type="InterPro" id="IPR017946">
    <property type="entry name" value="PLC-like_Pdiesterase_TIM-brl"/>
</dbReference>
<organism evidence="3 4">
    <name type="scientific">Phytoactinopolyspora mesophila</name>
    <dbReference type="NCBI Taxonomy" id="2650750"/>
    <lineage>
        <taxon>Bacteria</taxon>
        <taxon>Bacillati</taxon>
        <taxon>Actinomycetota</taxon>
        <taxon>Actinomycetes</taxon>
        <taxon>Jiangellales</taxon>
        <taxon>Jiangellaceae</taxon>
        <taxon>Phytoactinopolyspora</taxon>
    </lineage>
</organism>
<dbReference type="PANTHER" id="PTHR46211:SF14">
    <property type="entry name" value="GLYCEROPHOSPHODIESTER PHOSPHODIESTERASE"/>
    <property type="match status" value="1"/>
</dbReference>
<protein>
    <submittedName>
        <fullName evidence="3">DUF1080 domain-containing protein</fullName>
    </submittedName>
</protein>
<dbReference type="EMBL" id="WLZY01000008">
    <property type="protein sequence ID" value="NDL59546.1"/>
    <property type="molecule type" value="Genomic_DNA"/>
</dbReference>
<dbReference type="SUPFAM" id="SSF51695">
    <property type="entry name" value="PLC-like phosphodiesterases"/>
    <property type="match status" value="1"/>
</dbReference>
<dbReference type="Pfam" id="PF06439">
    <property type="entry name" value="3keto-disac_hyd"/>
    <property type="match status" value="1"/>
</dbReference>
<dbReference type="InterPro" id="IPR030395">
    <property type="entry name" value="GP_PDE_dom"/>
</dbReference>
<dbReference type="PANTHER" id="PTHR46211">
    <property type="entry name" value="GLYCEROPHOSPHORYL DIESTER PHOSPHODIESTERASE"/>
    <property type="match status" value="1"/>
</dbReference>
<feature type="domain" description="GP-PDE" evidence="2">
    <location>
        <begin position="236"/>
        <end position="472"/>
    </location>
</feature>
<evidence type="ECO:0000313" key="4">
    <source>
        <dbReference type="Proteomes" id="UP000460435"/>
    </source>
</evidence>
<dbReference type="GO" id="GO:0006629">
    <property type="term" value="P:lipid metabolic process"/>
    <property type="evidence" value="ECO:0007669"/>
    <property type="project" value="InterPro"/>
</dbReference>
<dbReference type="Proteomes" id="UP000460435">
    <property type="component" value="Unassembled WGS sequence"/>
</dbReference>
<dbReference type="Gene3D" id="3.20.20.190">
    <property type="entry name" value="Phosphatidylinositol (PI) phosphodiesterase"/>
    <property type="match status" value="1"/>
</dbReference>
<comment type="caution">
    <text evidence="3">The sequence shown here is derived from an EMBL/GenBank/DDBJ whole genome shotgun (WGS) entry which is preliminary data.</text>
</comment>
<dbReference type="PROSITE" id="PS50007">
    <property type="entry name" value="PIPLC_X_DOMAIN"/>
    <property type="match status" value="1"/>
</dbReference>
<accession>A0A7K3M8A9</accession>
<evidence type="ECO:0000256" key="1">
    <source>
        <dbReference type="SAM" id="SignalP"/>
    </source>
</evidence>
<evidence type="ECO:0000259" key="2">
    <source>
        <dbReference type="PROSITE" id="PS51704"/>
    </source>
</evidence>
<keyword evidence="4" id="KW-1185">Reference proteome</keyword>
<feature type="signal peptide" evidence="1">
    <location>
        <begin position="1"/>
        <end position="19"/>
    </location>
</feature>
<dbReference type="Pfam" id="PF03009">
    <property type="entry name" value="GDPD"/>
    <property type="match status" value="1"/>
</dbReference>
<proteinExistence type="predicted"/>
<keyword evidence="1" id="KW-0732">Signal</keyword>
<dbReference type="Gene3D" id="2.60.120.560">
    <property type="entry name" value="Exo-inulinase, domain 1"/>
    <property type="match status" value="1"/>
</dbReference>
<evidence type="ECO:0000313" key="3">
    <source>
        <dbReference type="EMBL" id="NDL59546.1"/>
    </source>
</evidence>
<dbReference type="PROSITE" id="PS51704">
    <property type="entry name" value="GP_PDE"/>
    <property type="match status" value="1"/>
</dbReference>
<reference evidence="3 4" key="1">
    <citation type="submission" date="2019-11" db="EMBL/GenBank/DDBJ databases">
        <authorList>
            <person name="Li X.-J."/>
            <person name="Feng X.-M."/>
        </authorList>
    </citation>
    <scope>NUCLEOTIDE SEQUENCE [LARGE SCALE GENOMIC DNA]</scope>
    <source>
        <strain evidence="3 4">XMNu-373</strain>
    </source>
</reference>
<dbReference type="AlphaFoldDB" id="A0A7K3M8A9"/>
<gene>
    <name evidence="3" type="ORF">F7O44_20970</name>
</gene>
<dbReference type="RefSeq" id="WP_162452262.1">
    <property type="nucleotide sequence ID" value="NZ_WLZY01000008.1"/>
</dbReference>
<sequence length="625" mass="66642">MRLAQLTVSALAVMPLASALLVTAPATSDVPAAAGPDEPRVVLSEDFSGGEIPDGWNAVEGAWSVEDGRLVGASESSSQQSRITFGPNLRNYRVEVTVRFDEVVNSARWAAVALDIAADGSTPWWIATMRSGTSAHNGLEFAQRTASNSWNVTDTAPAPYDAGTGNDVRVAIEVRGSRATWIFDDEVVVSTAALHRSDEGVLGLIANGATVSFDDVLVVEIDDDPITRPIGPDSVPAVIAHRGYSGVAPENTLAAVEAGMRTGAEYIEIDVHSSTDGVPIVLHDSTLDRTTDGTGALRDVTADYVSGLDAGSWFSAAFAGQPVPTLADVLDLMKGRAPELLLEIKGPETYDEMVTTIDVIRERDQLDQVILQSFDEQVLRDAREIEPDLRLALLRSTIDSDPAAVARDFDVVSYNPSWARLQDRPEAIAELHDAGIAVMPYTVNDPDQWEILRDLGVDGVITDHPGRLVGWNARHVQTVPEEPTVQIVSPADGAVLRRGDVIVPAVVTERAHDIQITFDGEPVEQGSVIDADSLELGEHTLFAVVTGVAGEAEASAVVTVEASAEGLVRLATGPEVPKHIRDQLLAAIDQQDWSRTARLAEQAVNRGDLGAHPGELIAADAHALR</sequence>
<dbReference type="InterPro" id="IPR010496">
    <property type="entry name" value="AL/BT2_dom"/>
</dbReference>
<dbReference type="GO" id="GO:0008081">
    <property type="term" value="F:phosphoric diester hydrolase activity"/>
    <property type="evidence" value="ECO:0007669"/>
    <property type="project" value="InterPro"/>
</dbReference>
<feature type="chain" id="PRO_5038512733" evidence="1">
    <location>
        <begin position="20"/>
        <end position="625"/>
    </location>
</feature>